<dbReference type="PANTHER" id="PTHR31649">
    <property type="entry name" value="AGAP009604-PA"/>
    <property type="match status" value="1"/>
</dbReference>
<comment type="caution">
    <text evidence="1">The sequence shown here is derived from an EMBL/GenBank/DDBJ whole genome shotgun (WGS) entry which is preliminary data.</text>
</comment>
<dbReference type="RefSeq" id="WP_153823758.1">
    <property type="nucleotide sequence ID" value="NZ_WJIE01000014.1"/>
</dbReference>
<dbReference type="EMBL" id="WJIE01000014">
    <property type="protein sequence ID" value="MRG96973.1"/>
    <property type="molecule type" value="Genomic_DNA"/>
</dbReference>
<reference evidence="1 2" key="1">
    <citation type="submission" date="2019-10" db="EMBL/GenBank/DDBJ databases">
        <title>A soil myxobacterium in the family Polyangiaceae.</title>
        <authorList>
            <person name="Li Y."/>
            <person name="Wang J."/>
        </authorList>
    </citation>
    <scope>NUCLEOTIDE SEQUENCE [LARGE SCALE GENOMIC DNA]</scope>
    <source>
        <strain evidence="1 2">DSM 14734</strain>
    </source>
</reference>
<evidence type="ECO:0000313" key="1">
    <source>
        <dbReference type="EMBL" id="MRG96973.1"/>
    </source>
</evidence>
<dbReference type="OrthoDB" id="5635115at2"/>
<protein>
    <submittedName>
        <fullName evidence="1">DUF3421 domain-containing protein</fullName>
    </submittedName>
</protein>
<organism evidence="1 2">
    <name type="scientific">Polyangium spumosum</name>
    <dbReference type="NCBI Taxonomy" id="889282"/>
    <lineage>
        <taxon>Bacteria</taxon>
        <taxon>Pseudomonadati</taxon>
        <taxon>Myxococcota</taxon>
        <taxon>Polyangia</taxon>
        <taxon>Polyangiales</taxon>
        <taxon>Polyangiaceae</taxon>
        <taxon>Polyangium</taxon>
    </lineage>
</organism>
<dbReference type="AlphaFoldDB" id="A0A6N7PY77"/>
<dbReference type="Pfam" id="PF11901">
    <property type="entry name" value="DM9"/>
    <property type="match status" value="1"/>
</dbReference>
<dbReference type="InterPro" id="IPR006616">
    <property type="entry name" value="DM9_repeat"/>
</dbReference>
<dbReference type="Proteomes" id="UP000440224">
    <property type="component" value="Unassembled WGS sequence"/>
</dbReference>
<dbReference type="SMART" id="SM00696">
    <property type="entry name" value="DM9"/>
    <property type="match status" value="2"/>
</dbReference>
<accession>A0A6N7PY77</accession>
<evidence type="ECO:0000313" key="2">
    <source>
        <dbReference type="Proteomes" id="UP000440224"/>
    </source>
</evidence>
<sequence length="173" mass="18627">MLKRVQRKLAVGFALLSGMVASGLALRSAIALPEGFSWVFGTNGYVPPGAIPGGSEPGRILYICHGWYQGGLHPGKIVGANCNIGWGGREVLLNAYEVLVGDQWRVQWIDASHGVVPEGAVSGGYEPGRPNLYICRAQYRGWQPGKIVGENCNFGYGGEEKLSVYYQVLTANE</sequence>
<name>A0A6N7PY77_9BACT</name>
<keyword evidence="2" id="KW-1185">Reference proteome</keyword>
<gene>
    <name evidence="1" type="ORF">GF068_34370</name>
</gene>
<dbReference type="PANTHER" id="PTHR31649:SF1">
    <property type="entry name" value="FARNESOIC ACID O-METHYL TRANSFERASE DOMAIN-CONTAINING PROTEIN"/>
    <property type="match status" value="1"/>
</dbReference>
<proteinExistence type="predicted"/>